<gene>
    <name evidence="3" type="ORF">CA13_17660</name>
</gene>
<keyword evidence="1" id="KW-0732">Signal</keyword>
<feature type="domain" description="DUF6351" evidence="2">
    <location>
        <begin position="89"/>
        <end position="187"/>
    </location>
</feature>
<dbReference type="Gene3D" id="3.40.50.1820">
    <property type="entry name" value="alpha/beta hydrolase"/>
    <property type="match status" value="1"/>
</dbReference>
<dbReference type="EMBL" id="SJPJ01000001">
    <property type="protein sequence ID" value="TWT80353.1"/>
    <property type="molecule type" value="Genomic_DNA"/>
</dbReference>
<evidence type="ECO:0000259" key="2">
    <source>
        <dbReference type="Pfam" id="PF19878"/>
    </source>
</evidence>
<organism evidence="3 4">
    <name type="scientific">Novipirellula herctigrandis</name>
    <dbReference type="NCBI Taxonomy" id="2527986"/>
    <lineage>
        <taxon>Bacteria</taxon>
        <taxon>Pseudomonadati</taxon>
        <taxon>Planctomycetota</taxon>
        <taxon>Planctomycetia</taxon>
        <taxon>Pirellulales</taxon>
        <taxon>Pirellulaceae</taxon>
        <taxon>Novipirellula</taxon>
    </lineage>
</organism>
<reference evidence="3 4" key="1">
    <citation type="submission" date="2019-02" db="EMBL/GenBank/DDBJ databases">
        <title>Deep-cultivation of Planctomycetes and their phenomic and genomic characterization uncovers novel biology.</title>
        <authorList>
            <person name="Wiegand S."/>
            <person name="Jogler M."/>
            <person name="Boedeker C."/>
            <person name="Pinto D."/>
            <person name="Vollmers J."/>
            <person name="Rivas-Marin E."/>
            <person name="Kohn T."/>
            <person name="Peeters S.H."/>
            <person name="Heuer A."/>
            <person name="Rast P."/>
            <person name="Oberbeckmann S."/>
            <person name="Bunk B."/>
            <person name="Jeske O."/>
            <person name="Meyerdierks A."/>
            <person name="Storesund J.E."/>
            <person name="Kallscheuer N."/>
            <person name="Luecker S."/>
            <person name="Lage O.M."/>
            <person name="Pohl T."/>
            <person name="Merkel B.J."/>
            <person name="Hornburger P."/>
            <person name="Mueller R.-W."/>
            <person name="Bruemmer F."/>
            <person name="Labrenz M."/>
            <person name="Spormann A.M."/>
            <person name="Op Den Camp H."/>
            <person name="Overmann J."/>
            <person name="Amann R."/>
            <person name="Jetten M.S.M."/>
            <person name="Mascher T."/>
            <person name="Medema M.H."/>
            <person name="Devos D.P."/>
            <person name="Kaster A.-K."/>
            <person name="Ovreas L."/>
            <person name="Rohde M."/>
            <person name="Galperin M.Y."/>
            <person name="Jogler C."/>
        </authorList>
    </citation>
    <scope>NUCLEOTIDE SEQUENCE [LARGE SCALE GENOMIC DNA]</scope>
    <source>
        <strain evidence="3 4">CA13</strain>
    </source>
</reference>
<evidence type="ECO:0000256" key="1">
    <source>
        <dbReference type="SAM" id="SignalP"/>
    </source>
</evidence>
<evidence type="ECO:0000313" key="4">
    <source>
        <dbReference type="Proteomes" id="UP000315010"/>
    </source>
</evidence>
<dbReference type="Pfam" id="PF19878">
    <property type="entry name" value="DUF6351"/>
    <property type="match status" value="1"/>
</dbReference>
<keyword evidence="3" id="KW-0378">Hydrolase</keyword>
<sequence precursor="true">MNRMVALLKCLTATSVFWAGAIGTAIAQTETIETASETWNLPEVSEIAPGVRSKLKYREVDAVLPVRGTKFMIRVPVNWNGTLLNDLDYRNKANSRLSLLLLEKGYALSGTTRRSDRFENYDPAREAHDFISIFDIFEATFGKPKWIIQMGCSGGGTVSLSMAEKYSDRIDGAIAACGATSQWMANTHLDGLFVMQALLAPDLPIVNLGGLDAPSLSELGNNWKDAIDKAQQTPEGRARIALAITIGQWPAWGGRGTSAVPKPDPTDVHTLQESMYHSMAMLLPNSKTKGTTMLELAGHGQLRSNTDVDYAALYHNGNRLYKTAVETLYEQSGQSLEADLKRINAARRIKPDPAALKYWSVPGRTHVGEPRVPLFRIHTVGDGLVYPAMAQGYEELVREKGHSKLFRSAYVDRWGHCSFSVAEWLAAIETMNQRLDTGVWPSTSPETLNKLGQSLDPAGTTRFSEYKGVAKYNRTWVPTASDYLGEIHK</sequence>
<dbReference type="Proteomes" id="UP000315010">
    <property type="component" value="Unassembled WGS sequence"/>
</dbReference>
<comment type="caution">
    <text evidence="3">The sequence shown here is derived from an EMBL/GenBank/DDBJ whole genome shotgun (WGS) entry which is preliminary data.</text>
</comment>
<dbReference type="EC" id="3.5.1.79" evidence="3"/>
<proteinExistence type="predicted"/>
<dbReference type="OrthoDB" id="189734at2"/>
<protein>
    <submittedName>
        <fullName evidence="3">O-phthalyl amidase</fullName>
        <ecNumber evidence="3">3.5.1.79</ecNumber>
    </submittedName>
</protein>
<feature type="signal peptide" evidence="1">
    <location>
        <begin position="1"/>
        <end position="27"/>
    </location>
</feature>
<accession>A0A5C5Z0Z7</accession>
<keyword evidence="4" id="KW-1185">Reference proteome</keyword>
<dbReference type="InterPro" id="IPR045556">
    <property type="entry name" value="DUF6351"/>
</dbReference>
<name>A0A5C5Z0Z7_9BACT</name>
<dbReference type="AlphaFoldDB" id="A0A5C5Z0Z7"/>
<dbReference type="SUPFAM" id="SSF53474">
    <property type="entry name" value="alpha/beta-Hydrolases"/>
    <property type="match status" value="1"/>
</dbReference>
<dbReference type="RefSeq" id="WP_146395390.1">
    <property type="nucleotide sequence ID" value="NZ_SJPJ01000001.1"/>
</dbReference>
<evidence type="ECO:0000313" key="3">
    <source>
        <dbReference type="EMBL" id="TWT80353.1"/>
    </source>
</evidence>
<dbReference type="GO" id="GO:0047418">
    <property type="term" value="F:phthalyl amidase activity"/>
    <property type="evidence" value="ECO:0007669"/>
    <property type="project" value="UniProtKB-EC"/>
</dbReference>
<feature type="chain" id="PRO_5022897452" evidence="1">
    <location>
        <begin position="28"/>
        <end position="489"/>
    </location>
</feature>
<dbReference type="InterPro" id="IPR029058">
    <property type="entry name" value="AB_hydrolase_fold"/>
</dbReference>